<evidence type="ECO:0000259" key="4">
    <source>
        <dbReference type="PROSITE" id="PS51186"/>
    </source>
</evidence>
<organism evidence="5 6">
    <name type="scientific">Luoshenia tenuis</name>
    <dbReference type="NCBI Taxonomy" id="2763654"/>
    <lineage>
        <taxon>Bacteria</taxon>
        <taxon>Bacillati</taxon>
        <taxon>Bacillota</taxon>
        <taxon>Clostridia</taxon>
        <taxon>Christensenellales</taxon>
        <taxon>Christensenellaceae</taxon>
        <taxon>Luoshenia</taxon>
    </lineage>
</organism>
<dbReference type="SUPFAM" id="SSF55729">
    <property type="entry name" value="Acyl-CoA N-acyltransferases (Nat)"/>
    <property type="match status" value="1"/>
</dbReference>
<evidence type="ECO:0000313" key="6">
    <source>
        <dbReference type="Proteomes" id="UP000654279"/>
    </source>
</evidence>
<dbReference type="InterPro" id="IPR000182">
    <property type="entry name" value="GNAT_dom"/>
</dbReference>
<dbReference type="PANTHER" id="PTHR10545:SF29">
    <property type="entry name" value="GH14572P-RELATED"/>
    <property type="match status" value="1"/>
</dbReference>
<keyword evidence="6" id="KW-1185">Reference proteome</keyword>
<evidence type="ECO:0000313" key="5">
    <source>
        <dbReference type="EMBL" id="MBC8529344.1"/>
    </source>
</evidence>
<dbReference type="Proteomes" id="UP000654279">
    <property type="component" value="Unassembled WGS sequence"/>
</dbReference>
<protein>
    <submittedName>
        <fullName evidence="5">GNAT family N-acetyltransferase</fullName>
    </submittedName>
</protein>
<dbReference type="PROSITE" id="PS51186">
    <property type="entry name" value="GNAT"/>
    <property type="match status" value="1"/>
</dbReference>
<keyword evidence="3" id="KW-0012">Acyltransferase</keyword>
<keyword evidence="2" id="KW-0808">Transferase</keyword>
<feature type="domain" description="N-acetyltransferase" evidence="4">
    <location>
        <begin position="12"/>
        <end position="171"/>
    </location>
</feature>
<dbReference type="RefSeq" id="WP_249285200.1">
    <property type="nucleotide sequence ID" value="NZ_JACRSO010000003.1"/>
</dbReference>
<sequence>MGTRIETKLPDFYLRFATEQDVDTVLDFIKHIAEYEKMSDQVQVTREILHQSLFVRRAAEAILAYEGDTVVGFAVFFENFSTFTGKPGLYLEDLFVLPEYRGKGYGKALLCFLAQLAVERDCARMEWTCLNWNTPSLQFYQTLEARTMDEWTVHRLTGGTLERAAAQFPGK</sequence>
<proteinExistence type="inferred from homology"/>
<evidence type="ECO:0000256" key="2">
    <source>
        <dbReference type="ARBA" id="ARBA00022679"/>
    </source>
</evidence>
<dbReference type="Gene3D" id="3.40.630.30">
    <property type="match status" value="1"/>
</dbReference>
<dbReference type="EMBL" id="JACRSO010000003">
    <property type="protein sequence ID" value="MBC8529344.1"/>
    <property type="molecule type" value="Genomic_DNA"/>
</dbReference>
<evidence type="ECO:0000256" key="3">
    <source>
        <dbReference type="ARBA" id="ARBA00023315"/>
    </source>
</evidence>
<comment type="similarity">
    <text evidence="1">Belongs to the acetyltransferase family.</text>
</comment>
<gene>
    <name evidence="5" type="ORF">H8699_07880</name>
</gene>
<reference evidence="5" key="1">
    <citation type="submission" date="2020-08" db="EMBL/GenBank/DDBJ databases">
        <title>Genome public.</title>
        <authorList>
            <person name="Liu C."/>
            <person name="Sun Q."/>
        </authorList>
    </citation>
    <scope>NUCLEOTIDE SEQUENCE</scope>
    <source>
        <strain evidence="5">NSJ-44</strain>
    </source>
</reference>
<dbReference type="Pfam" id="PF00583">
    <property type="entry name" value="Acetyltransf_1"/>
    <property type="match status" value="1"/>
</dbReference>
<dbReference type="GO" id="GO:0008080">
    <property type="term" value="F:N-acetyltransferase activity"/>
    <property type="evidence" value="ECO:0007669"/>
    <property type="project" value="TreeGrafter"/>
</dbReference>
<accession>A0A926D0L0</accession>
<name>A0A926D0L0_9FIRM</name>
<comment type="caution">
    <text evidence="5">The sequence shown here is derived from an EMBL/GenBank/DDBJ whole genome shotgun (WGS) entry which is preliminary data.</text>
</comment>
<dbReference type="InterPro" id="IPR016181">
    <property type="entry name" value="Acyl_CoA_acyltransferase"/>
</dbReference>
<dbReference type="CDD" id="cd04301">
    <property type="entry name" value="NAT_SF"/>
    <property type="match status" value="1"/>
</dbReference>
<dbReference type="FunFam" id="3.40.630.30:FF:000064">
    <property type="entry name" value="GNAT family acetyltransferase"/>
    <property type="match status" value="1"/>
</dbReference>
<dbReference type="InterPro" id="IPR051016">
    <property type="entry name" value="Diverse_Substrate_AcTransf"/>
</dbReference>
<dbReference type="PANTHER" id="PTHR10545">
    <property type="entry name" value="DIAMINE N-ACETYLTRANSFERASE"/>
    <property type="match status" value="1"/>
</dbReference>
<evidence type="ECO:0000256" key="1">
    <source>
        <dbReference type="ARBA" id="ARBA00008694"/>
    </source>
</evidence>
<dbReference type="AlphaFoldDB" id="A0A926D0L0"/>